<evidence type="ECO:0008006" key="3">
    <source>
        <dbReference type="Google" id="ProtNLM"/>
    </source>
</evidence>
<evidence type="ECO:0000313" key="2">
    <source>
        <dbReference type="Proteomes" id="UP000266091"/>
    </source>
</evidence>
<dbReference type="OrthoDB" id="9801841at2"/>
<reference evidence="1 2" key="1">
    <citation type="journal article" date="2018" name="Int. J. Syst. Evol. Microbiol.">
        <title>Mesosutterella multiformis gen. nov., sp. nov., a member of the family Sutterellaceae and Sutterella megalosphaeroides sp. nov., isolated from human faeces.</title>
        <authorList>
            <person name="Sakamoto M."/>
            <person name="Ikeyama N."/>
            <person name="Kunihiro T."/>
            <person name="Iino T."/>
            <person name="Yuki M."/>
            <person name="Ohkuma M."/>
        </authorList>
    </citation>
    <scope>NUCLEOTIDE SEQUENCE [LARGE SCALE GENOMIC DNA]</scope>
    <source>
        <strain evidence="1 2">4NBBH2</strain>
    </source>
</reference>
<accession>A0A388SDA0</accession>
<dbReference type="Proteomes" id="UP000266091">
    <property type="component" value="Unassembled WGS sequence"/>
</dbReference>
<name>A0A388SDA0_9BURK</name>
<keyword evidence="2" id="KW-1185">Reference proteome</keyword>
<dbReference type="AlphaFoldDB" id="A0A388SDA0"/>
<organism evidence="1 2">
    <name type="scientific">Mesosutterella multiformis</name>
    <dbReference type="NCBI Taxonomy" id="2259133"/>
    <lineage>
        <taxon>Bacteria</taxon>
        <taxon>Pseudomonadati</taxon>
        <taxon>Pseudomonadota</taxon>
        <taxon>Betaproteobacteria</taxon>
        <taxon>Burkholderiales</taxon>
        <taxon>Sutterellaceae</taxon>
        <taxon>Mesosutterella</taxon>
    </lineage>
</organism>
<gene>
    <name evidence="1" type="ORF">MESMUL_07850</name>
</gene>
<dbReference type="SUPFAM" id="SSF56112">
    <property type="entry name" value="Protein kinase-like (PK-like)"/>
    <property type="match status" value="1"/>
</dbReference>
<comment type="caution">
    <text evidence="1">The sequence shown here is derived from an EMBL/GenBank/DDBJ whole genome shotgun (WGS) entry which is preliminary data.</text>
</comment>
<dbReference type="InterPro" id="IPR011009">
    <property type="entry name" value="Kinase-like_dom_sf"/>
</dbReference>
<dbReference type="EMBL" id="BGZJ01000001">
    <property type="protein sequence ID" value="GBO93431.1"/>
    <property type="molecule type" value="Genomic_DNA"/>
</dbReference>
<proteinExistence type="predicted"/>
<evidence type="ECO:0000313" key="1">
    <source>
        <dbReference type="EMBL" id="GBO93431.1"/>
    </source>
</evidence>
<sequence length="220" mass="25169">MPGLASSGRVFTREDFESGSRTLLREGRMANACVYRFRYRGEEWTVKDFSTRPWWVRKILAPILFWRELRAVRRLAGIEGVPSRGFRLDAAAIAIQYLPGTSLSKSPRSTMTVEFLKEMEDLMTRIHQAGIVHLDARGTGNWVVLSNGKPGLIDFQAGVCTVGLPKGLRKVLEDIDMSGVLKKWNEFHPEAMGPERIARFERGTKLRKLWRIRGYFGKRK</sequence>
<dbReference type="RefSeq" id="WP_116269812.1">
    <property type="nucleotide sequence ID" value="NZ_BGZJ01000001.1"/>
</dbReference>
<protein>
    <recommendedName>
        <fullName evidence="3">Protein kinase domain-containing protein</fullName>
    </recommendedName>
</protein>